<dbReference type="InterPro" id="IPR016185">
    <property type="entry name" value="PreATP-grasp_dom_sf"/>
</dbReference>
<dbReference type="GO" id="GO:0016874">
    <property type="term" value="F:ligase activity"/>
    <property type="evidence" value="ECO:0007669"/>
    <property type="project" value="UniProtKB-KW"/>
</dbReference>
<evidence type="ECO:0000259" key="9">
    <source>
        <dbReference type="PROSITE" id="PS50975"/>
    </source>
</evidence>
<evidence type="ECO:0000256" key="1">
    <source>
        <dbReference type="ARBA" id="ARBA00001953"/>
    </source>
</evidence>
<evidence type="ECO:0000256" key="5">
    <source>
        <dbReference type="ARBA" id="ARBA00022946"/>
    </source>
</evidence>
<keyword evidence="2" id="KW-0436">Ligase</keyword>
<dbReference type="Gene3D" id="2.40.50.100">
    <property type="match status" value="1"/>
</dbReference>
<gene>
    <name evidence="11" type="ORF">SAMN02745126_00683</name>
</gene>
<dbReference type="GO" id="GO:0005524">
    <property type="term" value="F:ATP binding"/>
    <property type="evidence" value="ECO:0007669"/>
    <property type="project" value="UniProtKB-UniRule"/>
</dbReference>
<dbReference type="FunFam" id="3.40.50.20:FF:000010">
    <property type="entry name" value="Propionyl-CoA carboxylase subunit alpha"/>
    <property type="match status" value="1"/>
</dbReference>
<dbReference type="STRING" id="225324.SAMN02745126_00683"/>
<dbReference type="RefSeq" id="WP_085932390.1">
    <property type="nucleotide sequence ID" value="NZ_FUWJ01000001.1"/>
</dbReference>
<accession>A0A1T4K3F3</accession>
<dbReference type="EMBL" id="FUWJ01000001">
    <property type="protein sequence ID" value="SJZ36982.1"/>
    <property type="molecule type" value="Genomic_DNA"/>
</dbReference>
<dbReference type="SUPFAM" id="SSF52440">
    <property type="entry name" value="PreATP-grasp domain"/>
    <property type="match status" value="1"/>
</dbReference>
<comment type="cofactor">
    <cofactor evidence="1">
        <name>biotin</name>
        <dbReference type="ChEBI" id="CHEBI:57586"/>
    </cofactor>
</comment>
<dbReference type="AlphaFoldDB" id="A0A1T4K3F3"/>
<dbReference type="InterPro" id="IPR005479">
    <property type="entry name" value="CPAse_ATP-bd"/>
</dbReference>
<dbReference type="Gene3D" id="3.30.700.40">
    <property type="match status" value="1"/>
</dbReference>
<dbReference type="OrthoDB" id="9763189at2"/>
<evidence type="ECO:0000313" key="12">
    <source>
        <dbReference type="Proteomes" id="UP000190092"/>
    </source>
</evidence>
<dbReference type="Pfam" id="PF00289">
    <property type="entry name" value="Biotin_carb_N"/>
    <property type="match status" value="1"/>
</dbReference>
<keyword evidence="12" id="KW-1185">Reference proteome</keyword>
<dbReference type="InterPro" id="IPR005482">
    <property type="entry name" value="Biotin_COase_C"/>
</dbReference>
<proteinExistence type="predicted"/>
<dbReference type="InterPro" id="IPR011053">
    <property type="entry name" value="Single_hybrid_motif"/>
</dbReference>
<dbReference type="PROSITE" id="PS50979">
    <property type="entry name" value="BC"/>
    <property type="match status" value="1"/>
</dbReference>
<dbReference type="PANTHER" id="PTHR18866">
    <property type="entry name" value="CARBOXYLASE:PYRUVATE/ACETYL-COA/PROPIONYL-COA CARBOXYLASE"/>
    <property type="match status" value="1"/>
</dbReference>
<dbReference type="GO" id="GO:0046872">
    <property type="term" value="F:metal ion binding"/>
    <property type="evidence" value="ECO:0007669"/>
    <property type="project" value="InterPro"/>
</dbReference>
<keyword evidence="6" id="KW-0092">Biotin</keyword>
<evidence type="ECO:0000259" key="8">
    <source>
        <dbReference type="PROSITE" id="PS50968"/>
    </source>
</evidence>
<dbReference type="PANTHER" id="PTHR18866:SF33">
    <property type="entry name" value="METHYLCROTONOYL-COA CARBOXYLASE SUBUNIT ALPHA, MITOCHONDRIAL-RELATED"/>
    <property type="match status" value="1"/>
</dbReference>
<keyword evidence="5" id="KW-0809">Transit peptide</keyword>
<dbReference type="InterPro" id="IPR048429">
    <property type="entry name" value="MCC_alpha_BT"/>
</dbReference>
<feature type="domain" description="Lipoyl-binding" evidence="8">
    <location>
        <begin position="591"/>
        <end position="668"/>
    </location>
</feature>
<dbReference type="Gene3D" id="3.30.470.20">
    <property type="entry name" value="ATP-grasp fold, B domain"/>
    <property type="match status" value="1"/>
</dbReference>
<dbReference type="Proteomes" id="UP000190092">
    <property type="component" value="Unassembled WGS sequence"/>
</dbReference>
<dbReference type="InterPro" id="IPR013815">
    <property type="entry name" value="ATP_grasp_subdomain_1"/>
</dbReference>
<keyword evidence="3 7" id="KW-0547">Nucleotide-binding</keyword>
<dbReference type="SUPFAM" id="SSF51246">
    <property type="entry name" value="Rudiment single hybrid motif"/>
    <property type="match status" value="1"/>
</dbReference>
<reference evidence="12" key="1">
    <citation type="submission" date="2017-02" db="EMBL/GenBank/DDBJ databases">
        <authorList>
            <person name="Varghese N."/>
            <person name="Submissions S."/>
        </authorList>
    </citation>
    <scope>NUCLEOTIDE SEQUENCE [LARGE SCALE GENOMIC DNA]</scope>
    <source>
        <strain evidence="12">ATCC 27094</strain>
    </source>
</reference>
<dbReference type="Pfam" id="PF21139">
    <property type="entry name" value="BT_MCC_alpha"/>
    <property type="match status" value="1"/>
</dbReference>
<protein>
    <submittedName>
        <fullName evidence="11">3-methylcrotonyl-CoA carboxylase alpha subunit</fullName>
    </submittedName>
</protein>
<evidence type="ECO:0000256" key="3">
    <source>
        <dbReference type="ARBA" id="ARBA00022741"/>
    </source>
</evidence>
<evidence type="ECO:0000256" key="6">
    <source>
        <dbReference type="ARBA" id="ARBA00023267"/>
    </source>
</evidence>
<dbReference type="SMART" id="SM00878">
    <property type="entry name" value="Biotin_carb_C"/>
    <property type="match status" value="1"/>
</dbReference>
<dbReference type="Pfam" id="PF00364">
    <property type="entry name" value="Biotin_lipoyl"/>
    <property type="match status" value="1"/>
</dbReference>
<dbReference type="PROSITE" id="PS00867">
    <property type="entry name" value="CPSASE_2"/>
    <property type="match status" value="1"/>
</dbReference>
<dbReference type="SUPFAM" id="SSF51230">
    <property type="entry name" value="Single hybrid motif"/>
    <property type="match status" value="1"/>
</dbReference>
<feature type="domain" description="ATP-grasp" evidence="9">
    <location>
        <begin position="120"/>
        <end position="317"/>
    </location>
</feature>
<dbReference type="PROSITE" id="PS50975">
    <property type="entry name" value="ATP_GRASP"/>
    <property type="match status" value="1"/>
</dbReference>
<dbReference type="FunFam" id="3.30.470.20:FF:000028">
    <property type="entry name" value="Methylcrotonoyl-CoA carboxylase subunit alpha, mitochondrial"/>
    <property type="match status" value="1"/>
</dbReference>
<evidence type="ECO:0000256" key="2">
    <source>
        <dbReference type="ARBA" id="ARBA00022598"/>
    </source>
</evidence>
<evidence type="ECO:0000259" key="10">
    <source>
        <dbReference type="PROSITE" id="PS50979"/>
    </source>
</evidence>
<dbReference type="InterPro" id="IPR011761">
    <property type="entry name" value="ATP-grasp"/>
</dbReference>
<dbReference type="InterPro" id="IPR005481">
    <property type="entry name" value="BC-like_N"/>
</dbReference>
<dbReference type="InterPro" id="IPR011764">
    <property type="entry name" value="Biotin_carboxylation_dom"/>
</dbReference>
<evidence type="ECO:0000313" key="11">
    <source>
        <dbReference type="EMBL" id="SJZ36982.1"/>
    </source>
</evidence>
<dbReference type="PROSITE" id="PS00188">
    <property type="entry name" value="BIOTIN"/>
    <property type="match status" value="1"/>
</dbReference>
<evidence type="ECO:0000256" key="4">
    <source>
        <dbReference type="ARBA" id="ARBA00022840"/>
    </source>
</evidence>
<dbReference type="SUPFAM" id="SSF56059">
    <property type="entry name" value="Glutathione synthetase ATP-binding domain-like"/>
    <property type="match status" value="1"/>
</dbReference>
<dbReference type="PROSITE" id="PS00866">
    <property type="entry name" value="CPSASE_1"/>
    <property type="match status" value="1"/>
</dbReference>
<dbReference type="InterPro" id="IPR001882">
    <property type="entry name" value="Biotin_BS"/>
</dbReference>
<dbReference type="PROSITE" id="PS50968">
    <property type="entry name" value="BIOTINYL_LIPOYL"/>
    <property type="match status" value="1"/>
</dbReference>
<dbReference type="InterPro" id="IPR011054">
    <property type="entry name" value="Rudment_hybrid_motif"/>
</dbReference>
<evidence type="ECO:0000256" key="7">
    <source>
        <dbReference type="PROSITE-ProRule" id="PRU00409"/>
    </source>
</evidence>
<sequence>MFSKILIANRGEIACRVMKTARRLGIKTVAVYSDADAGARHVALADEAVHIGPSAARESYLVADKIIAAARRTGAQAIHPGYGFLSENAAFAEACAKAGIVFIGPPPAAIRAMGSKSEAKKIMEKARVPLVPGYHGDDQAADLLAREAGRIGYPVLIKASAGGGGKGMRVVESAPKFSEALAGAKREAKAAFGDDHVLIEKYLTRPRHIEIQVFADTHGNCLYLFERDCSIQRRHQKVIEEAPAPNMDPARREAMGEAAVAAAKAIGYVGAGTVEFIADQDGTFFFMEMNTRLQVEHPVTEAITGQDLVEWQLVVAAGGKMPLRQDQLHIDGHAVEVRLYAEDPARNFLPSTGALIHLRLPDEGPHVRVDTGVREGDTVTPYYDPMIAKVIVHDRDRTSALRRMATLMGETEVVGVATNATLLKALCSHPAFIAGDVDTGFIERHRAELFGQPGPADDRVFAIATLARLIEWRESAAAQPGDPHSPWGLQNGFRLLGEGHDEVRWKDGDREIAVKAHRRRSGGIGLDLPGGTLEARVQRADDGRLAIWLDGETFTAAVVRRPANDGSVDYTLFADGGLRRLRLVDPLDVTQYEAVAAGEGTVRSPLPGKIIDVRVKPGDSVSKGQPLLVLEAMKMEHTLTAPGDGRVKSVRYAVGEQVSEGAELMEFEQD</sequence>
<keyword evidence="4 7" id="KW-0067">ATP-binding</keyword>
<dbReference type="NCBIfam" id="NF006367">
    <property type="entry name" value="PRK08591.1"/>
    <property type="match status" value="1"/>
</dbReference>
<dbReference type="Gene3D" id="3.40.50.20">
    <property type="match status" value="1"/>
</dbReference>
<dbReference type="InterPro" id="IPR050856">
    <property type="entry name" value="Biotin_carboxylase_complex"/>
</dbReference>
<feature type="domain" description="Biotin carboxylation" evidence="10">
    <location>
        <begin position="1"/>
        <end position="447"/>
    </location>
</feature>
<organism evidence="11 12">
    <name type="scientific">Enhydrobacter aerosaccus</name>
    <dbReference type="NCBI Taxonomy" id="225324"/>
    <lineage>
        <taxon>Bacteria</taxon>
        <taxon>Pseudomonadati</taxon>
        <taxon>Pseudomonadota</taxon>
        <taxon>Alphaproteobacteria</taxon>
        <taxon>Hyphomicrobiales</taxon>
        <taxon>Enhydrobacter</taxon>
    </lineage>
</organism>
<dbReference type="Gene3D" id="3.30.1490.20">
    <property type="entry name" value="ATP-grasp fold, A domain"/>
    <property type="match status" value="1"/>
</dbReference>
<dbReference type="FunFam" id="2.40.50.100:FF:000003">
    <property type="entry name" value="Acetyl-CoA carboxylase biotin carboxyl carrier protein"/>
    <property type="match status" value="1"/>
</dbReference>
<dbReference type="FunFam" id="3.30.1490.20:FF:000003">
    <property type="entry name" value="acetyl-CoA carboxylase isoform X1"/>
    <property type="match status" value="1"/>
</dbReference>
<dbReference type="InterPro" id="IPR000089">
    <property type="entry name" value="Biotin_lipoyl"/>
</dbReference>
<dbReference type="Pfam" id="PF02785">
    <property type="entry name" value="Biotin_carb_C"/>
    <property type="match status" value="1"/>
</dbReference>
<dbReference type="CDD" id="cd06850">
    <property type="entry name" value="biotinyl_domain"/>
    <property type="match status" value="1"/>
</dbReference>
<dbReference type="Pfam" id="PF02786">
    <property type="entry name" value="CPSase_L_D2"/>
    <property type="match status" value="1"/>
</dbReference>
<name>A0A1T4K3F3_9HYPH</name>